<dbReference type="PaxDb" id="3708-A0A078GCU8"/>
<feature type="compositionally biased region" description="Polar residues" evidence="1">
    <location>
        <begin position="1018"/>
        <end position="1030"/>
    </location>
</feature>
<feature type="compositionally biased region" description="Basic and acidic residues" evidence="1">
    <location>
        <begin position="43"/>
        <end position="72"/>
    </location>
</feature>
<dbReference type="GO" id="GO:0005634">
    <property type="term" value="C:nucleus"/>
    <property type="evidence" value="ECO:0000318"/>
    <property type="project" value="GO_Central"/>
</dbReference>
<dbReference type="PANTHER" id="PTHR34798">
    <property type="entry name" value="PROTEIN TIME FOR COFFEE"/>
    <property type="match status" value="1"/>
</dbReference>
<feature type="compositionally biased region" description="Low complexity" evidence="1">
    <location>
        <begin position="181"/>
        <end position="203"/>
    </location>
</feature>
<feature type="compositionally biased region" description="Low complexity" evidence="1">
    <location>
        <begin position="1001"/>
        <end position="1017"/>
    </location>
</feature>
<feature type="compositionally biased region" description="Polar residues" evidence="1">
    <location>
        <begin position="831"/>
        <end position="875"/>
    </location>
</feature>
<reference evidence="2 3" key="1">
    <citation type="journal article" date="2014" name="Science">
        <title>Plant genetics. Early allopolyploid evolution in the post-Neolithic Brassica napus oilseed genome.</title>
        <authorList>
            <person name="Chalhoub B."/>
            <person name="Denoeud F."/>
            <person name="Liu S."/>
            <person name="Parkin I.A."/>
            <person name="Tang H."/>
            <person name="Wang X."/>
            <person name="Chiquet J."/>
            <person name="Belcram H."/>
            <person name="Tong C."/>
            <person name="Samans B."/>
            <person name="Correa M."/>
            <person name="Da Silva C."/>
            <person name="Just J."/>
            <person name="Falentin C."/>
            <person name="Koh C.S."/>
            <person name="Le Clainche I."/>
            <person name="Bernard M."/>
            <person name="Bento P."/>
            <person name="Noel B."/>
            <person name="Labadie K."/>
            <person name="Alberti A."/>
            <person name="Charles M."/>
            <person name="Arnaud D."/>
            <person name="Guo H."/>
            <person name="Daviaud C."/>
            <person name="Alamery S."/>
            <person name="Jabbari K."/>
            <person name="Zhao M."/>
            <person name="Edger P.P."/>
            <person name="Chelaifa H."/>
            <person name="Tack D."/>
            <person name="Lassalle G."/>
            <person name="Mestiri I."/>
            <person name="Schnel N."/>
            <person name="Le Paslier M.C."/>
            <person name="Fan G."/>
            <person name="Renault V."/>
            <person name="Bayer P.E."/>
            <person name="Golicz A.A."/>
            <person name="Manoli S."/>
            <person name="Lee T.H."/>
            <person name="Thi V.H."/>
            <person name="Chalabi S."/>
            <person name="Hu Q."/>
            <person name="Fan C."/>
            <person name="Tollenaere R."/>
            <person name="Lu Y."/>
            <person name="Battail C."/>
            <person name="Shen J."/>
            <person name="Sidebottom C.H."/>
            <person name="Wang X."/>
            <person name="Canaguier A."/>
            <person name="Chauveau A."/>
            <person name="Berard A."/>
            <person name="Deniot G."/>
            <person name="Guan M."/>
            <person name="Liu Z."/>
            <person name="Sun F."/>
            <person name="Lim Y.P."/>
            <person name="Lyons E."/>
            <person name="Town C.D."/>
            <person name="Bancroft I."/>
            <person name="Wang X."/>
            <person name="Meng J."/>
            <person name="Ma J."/>
            <person name="Pires J.C."/>
            <person name="King G.J."/>
            <person name="Brunel D."/>
            <person name="Delourme R."/>
            <person name="Renard M."/>
            <person name="Aury J.M."/>
            <person name="Adams K.L."/>
            <person name="Batley J."/>
            <person name="Snowdon R.J."/>
            <person name="Tost J."/>
            <person name="Edwards D."/>
            <person name="Zhou Y."/>
            <person name="Hua W."/>
            <person name="Sharpe A.G."/>
            <person name="Paterson A.H."/>
            <person name="Guan C."/>
            <person name="Wincker P."/>
        </authorList>
    </citation>
    <scope>NUCLEOTIDE SEQUENCE [LARGE SCALE GENOMIC DNA]</scope>
    <source>
        <strain evidence="3">cv. Darmor-bzh</strain>
    </source>
</reference>
<evidence type="ECO:0000256" key="1">
    <source>
        <dbReference type="SAM" id="MobiDB-lite"/>
    </source>
</evidence>
<feature type="region of interest" description="Disordered" evidence="1">
    <location>
        <begin position="274"/>
        <end position="465"/>
    </location>
</feature>
<feature type="compositionally biased region" description="Polar residues" evidence="1">
    <location>
        <begin position="1042"/>
        <end position="1051"/>
    </location>
</feature>
<feature type="compositionally biased region" description="Polar residues" evidence="1">
    <location>
        <begin position="793"/>
        <end position="809"/>
    </location>
</feature>
<feature type="compositionally biased region" description="Low complexity" evidence="1">
    <location>
        <begin position="773"/>
        <end position="792"/>
    </location>
</feature>
<feature type="compositionally biased region" description="Basic and acidic residues" evidence="1">
    <location>
        <begin position="446"/>
        <end position="465"/>
    </location>
</feature>
<feature type="compositionally biased region" description="Basic and acidic residues" evidence="1">
    <location>
        <begin position="353"/>
        <end position="365"/>
    </location>
</feature>
<dbReference type="GO" id="GO:0042752">
    <property type="term" value="P:regulation of circadian rhythm"/>
    <property type="evidence" value="ECO:0000318"/>
    <property type="project" value="GO_Central"/>
</dbReference>
<evidence type="ECO:0000313" key="2">
    <source>
        <dbReference type="EMBL" id="CDY24305.1"/>
    </source>
</evidence>
<proteinExistence type="predicted"/>
<keyword evidence="3" id="KW-1185">Reference proteome</keyword>
<organism evidence="2 3">
    <name type="scientific">Brassica napus</name>
    <name type="common">Rape</name>
    <dbReference type="NCBI Taxonomy" id="3708"/>
    <lineage>
        <taxon>Eukaryota</taxon>
        <taxon>Viridiplantae</taxon>
        <taxon>Streptophyta</taxon>
        <taxon>Embryophyta</taxon>
        <taxon>Tracheophyta</taxon>
        <taxon>Spermatophyta</taxon>
        <taxon>Magnoliopsida</taxon>
        <taxon>eudicotyledons</taxon>
        <taxon>Gunneridae</taxon>
        <taxon>Pentapetalae</taxon>
        <taxon>rosids</taxon>
        <taxon>malvids</taxon>
        <taxon>Brassicales</taxon>
        <taxon>Brassicaceae</taxon>
        <taxon>Brassiceae</taxon>
        <taxon>Brassica</taxon>
    </lineage>
</organism>
<sequence>MDRNREARRVPLAAAGNGLSRRRHRPGSFRDSPEEEGPVELPEAARLRDRTKKERDRERDREREHRERDRLHSRSKRRRGERLIMVHDGGDDSSEESVNDDEEYDDVKTIPPANNIFSSPLSNHHHQRKNFPPPSKNFRSPPSPALPVPSWKAAADEMIGVAVPRKARSACTKRPHESRTSNASPARVVASPAPTSPSSSNVSARKKIPLGTKQKPLPQKVSSPVAVQDEIEIEIAEVLYGMMRMPTSSKQEEKTTVDIKARVSSPISITLAANSSSTNVSAIAPKRKKQRHVKYEEDENSSGLPSRVTKLEAEAPLKSQVPLGGELKRSGSAEDNSSVLDSTRESTAGLDSRSAEKIENKEDTVLPKVESPGVRSDGDGAKPSSPEMDKFEIDLMAPPPGRSSSSERVGEMECVAAEAEPKVTKVETEPTPLLKEDGGSAAIVESEEKKKPRTVDEAEPHTSERSCELKLDLDKSGHAGVMNNQHVQKQPPPQQQQHFVPDKIAQANSLPLHMSMPGWPGGLPTMGYMPSTQGVVPTDTSSLSSAAMQPPPHLLFNQPRPKRCATHCYIARNIQSHQQFTKMNPFWPAAIGSAPLYGTRDCNLSLMPPTELQGTVLGRSSNQIQDENSKSTSKSSDTAQRKQILLQQALPPGAAANNIMHGPTFIFPMGQQPTMAAASVRPPNSGNTASSGATAIANSMNGSASATPAGAPTMTFSYPGMPGNETQYLAIMQNNGYPFQVPAHVGAPPAYRGAPGQPIPFFNGSFYSSQMIQSPFSQPQKQQQQSGQILQSHAPNNQNGSVSLGSSAAQKHLQNHQLRPHGNSDGYPTHKVQSQVLTFQQRQQPRENATQHSDTVGENSPSAADSRGSRSNVAYGQNYGPVVSNGTGVADHSISISPVGTAKFPNANSGFPQNLVESPQWKSNSPRTTNTSQAQSPSILSPSSSVAASSSPRNVSHKQQSRPQQSQISFAANSKPTATGSPMQQVQGGTNNQAPSSPMLVGSPSTSSVSKTTGGSPRTSSSAVNKAGQASSTTHSSSQPSKNLQPASVASSAAVGRNNGPSVLGNQTTSSGSKSQQQQQHLPKHGLQQQAQLFFSNPYMQSQHQQQQITMSSGGYYIQRHQQQPGSAACPPVVSTTGSVTATSDPAKAMVAAGNNIKGGKTQQHQLGPPGFGLPYVHAVPSAVQVKPVDQKQQSGE</sequence>
<dbReference type="STRING" id="3708.A0A078GCU8"/>
<accession>A0A078GCU8</accession>
<feature type="compositionally biased region" description="Low complexity" evidence="1">
    <location>
        <begin position="1067"/>
        <end position="1086"/>
    </location>
</feature>
<dbReference type="InterPro" id="IPR039317">
    <property type="entry name" value="TIC"/>
</dbReference>
<dbReference type="OMA" id="DKSGHAG"/>
<feature type="compositionally biased region" description="Pro residues" evidence="1">
    <location>
        <begin position="131"/>
        <end position="147"/>
    </location>
</feature>
<dbReference type="PANTHER" id="PTHR34798:SF3">
    <property type="entry name" value="PROTEIN TIME FOR COFFEE"/>
    <property type="match status" value="1"/>
</dbReference>
<feature type="compositionally biased region" description="Low complexity" evidence="1">
    <location>
        <begin position="932"/>
        <end position="952"/>
    </location>
</feature>
<feature type="region of interest" description="Disordered" evidence="1">
    <location>
        <begin position="773"/>
        <end position="877"/>
    </location>
</feature>
<feature type="compositionally biased region" description="Polar residues" evidence="1">
    <location>
        <begin position="618"/>
        <end position="638"/>
    </location>
</feature>
<feature type="compositionally biased region" description="Basic and acidic residues" evidence="1">
    <location>
        <begin position="81"/>
        <end position="90"/>
    </location>
</feature>
<dbReference type="Gramene" id="CDY24305">
    <property type="protein sequence ID" value="CDY24305"/>
    <property type="gene ID" value="GSBRNA2T00026498001"/>
</dbReference>
<feature type="compositionally biased region" description="Polar residues" evidence="1">
    <location>
        <begin position="908"/>
        <end position="931"/>
    </location>
</feature>
<dbReference type="Proteomes" id="UP000028999">
    <property type="component" value="Unassembled WGS sequence"/>
</dbReference>
<evidence type="ECO:0000313" key="3">
    <source>
        <dbReference type="Proteomes" id="UP000028999"/>
    </source>
</evidence>
<feature type="compositionally biased region" description="Basic and acidic residues" evidence="1">
    <location>
        <begin position="419"/>
        <end position="438"/>
    </location>
</feature>
<feature type="region of interest" description="Disordered" evidence="1">
    <location>
        <begin position="613"/>
        <end position="640"/>
    </location>
</feature>
<feature type="compositionally biased region" description="Polar residues" evidence="1">
    <location>
        <begin position="961"/>
        <end position="996"/>
    </location>
</feature>
<feature type="region of interest" description="Disordered" evidence="1">
    <location>
        <begin position="1"/>
        <end position="150"/>
    </location>
</feature>
<feature type="compositionally biased region" description="Low complexity" evidence="1">
    <location>
        <begin position="1031"/>
        <end position="1041"/>
    </location>
</feature>
<feature type="region of interest" description="Disordered" evidence="1">
    <location>
        <begin position="165"/>
        <end position="225"/>
    </location>
</feature>
<feature type="compositionally biased region" description="Acidic residues" evidence="1">
    <location>
        <begin position="91"/>
        <end position="105"/>
    </location>
</feature>
<dbReference type="AlphaFoldDB" id="A0A078GCU8"/>
<protein>
    <submittedName>
        <fullName evidence="2">BnaC03g42780D protein</fullName>
    </submittedName>
</protein>
<name>A0A078GCU8_BRANA</name>
<dbReference type="EMBL" id="LK032156">
    <property type="protein sequence ID" value="CDY24305.1"/>
    <property type="molecule type" value="Genomic_DNA"/>
</dbReference>
<feature type="region of interest" description="Disordered" evidence="1">
    <location>
        <begin position="908"/>
        <end position="1086"/>
    </location>
</feature>
<gene>
    <name evidence="2" type="primary">BnaC03g42780D</name>
    <name evidence="2" type="ORF">GSBRNA2T00026498001</name>
</gene>